<evidence type="ECO:0000313" key="5">
    <source>
        <dbReference type="Proteomes" id="UP001589943"/>
    </source>
</evidence>
<evidence type="ECO:0000256" key="1">
    <source>
        <dbReference type="ARBA" id="ARBA00023125"/>
    </source>
</evidence>
<evidence type="ECO:0000313" key="4">
    <source>
        <dbReference type="EMBL" id="MFC0590271.1"/>
    </source>
</evidence>
<dbReference type="Pfam" id="PF00239">
    <property type="entry name" value="Resolvase"/>
    <property type="match status" value="1"/>
</dbReference>
<dbReference type="InterPro" id="IPR038109">
    <property type="entry name" value="DNA_bind_recomb_sf"/>
</dbReference>
<dbReference type="SUPFAM" id="SSF53041">
    <property type="entry name" value="Resolvase-like"/>
    <property type="match status" value="1"/>
</dbReference>
<dbReference type="InterPro" id="IPR050639">
    <property type="entry name" value="SSR_resolvase"/>
</dbReference>
<protein>
    <submittedName>
        <fullName evidence="4">Recombinase family protein</fullName>
    </submittedName>
</protein>
<dbReference type="PANTHER" id="PTHR30461">
    <property type="entry name" value="DNA-INVERTASE FROM LAMBDOID PROPHAGE"/>
    <property type="match status" value="1"/>
</dbReference>
<dbReference type="InterPro" id="IPR006119">
    <property type="entry name" value="Resolv_N"/>
</dbReference>
<organism evidence="4 5">
    <name type="scientific">Novosphingobium aquiterrae</name>
    <dbReference type="NCBI Taxonomy" id="624388"/>
    <lineage>
        <taxon>Bacteria</taxon>
        <taxon>Pseudomonadati</taxon>
        <taxon>Pseudomonadota</taxon>
        <taxon>Alphaproteobacteria</taxon>
        <taxon>Sphingomonadales</taxon>
        <taxon>Sphingomonadaceae</taxon>
        <taxon>Novosphingobium</taxon>
    </lineage>
</organism>
<proteinExistence type="predicted"/>
<name>A0ABV6PKA4_9SPHN</name>
<reference evidence="4 5" key="1">
    <citation type="submission" date="2024-09" db="EMBL/GenBank/DDBJ databases">
        <authorList>
            <person name="Sun Q."/>
            <person name="Mori K."/>
        </authorList>
    </citation>
    <scope>NUCLEOTIDE SEQUENCE [LARGE SCALE GENOMIC DNA]</scope>
    <source>
        <strain evidence="4 5">NCAIM B.02537</strain>
    </source>
</reference>
<dbReference type="Pfam" id="PF07508">
    <property type="entry name" value="Recombinase"/>
    <property type="match status" value="1"/>
</dbReference>
<evidence type="ECO:0000256" key="2">
    <source>
        <dbReference type="ARBA" id="ARBA00023172"/>
    </source>
</evidence>
<dbReference type="SMART" id="SM00857">
    <property type="entry name" value="Resolvase"/>
    <property type="match status" value="1"/>
</dbReference>
<dbReference type="Gene3D" id="3.40.50.1390">
    <property type="entry name" value="Resolvase, N-terminal catalytic domain"/>
    <property type="match status" value="1"/>
</dbReference>
<dbReference type="PANTHER" id="PTHR30461:SF2">
    <property type="entry name" value="SERINE RECOMBINASE PINE-RELATED"/>
    <property type="match status" value="1"/>
</dbReference>
<keyword evidence="2" id="KW-0233">DNA recombination</keyword>
<dbReference type="InterPro" id="IPR011109">
    <property type="entry name" value="DNA_bind_recombinase_dom"/>
</dbReference>
<sequence>MRQSAALRVIPQDLPAEAPRVYSYTRFSTPEQAQGDSFRRQADAAARWVSRKNAEREADGLAPVALDETLNLKDLGVSAFRGANTAEDSGLGGFVFACREGLIAPGSYLLVESLDRISRMPPRRVSRLLDDIVEAGVTVVTLSDGLEYDAQRLDSDASALLIALMVSWRAHEESKVKGQRVAAAWAEKRLRVRDGRDTKLTSRGPGWLHWTGEHWQERQPHAETVRRVYRWTLEGLGEHKIAERLNAAKVPTMGRSSMWHRSTIAKLLRNPAVIGTLTPGRMDYGTGKRERCLEEGIEGAYPAVIDRGDWLAVRAIKDGRTPAVKGRGAKAPLSNLFAGLARCPDCGAAMTRVYKGSGSKGGKPKLVCTRAKAGAAPHPYRSVPLDLLQEAFERDWQAILADIPAGEAGGGLDAEHANLSAVIAETESEVERLVGLCQRHPSQSVASRVRALEAQLTSLRADLSRLEDQRAIADHGLVVARVGALQDAMGLGEEPRPLDISRVNAALRAIFEGVTVDHLAGVLALRWRQGGESTIRFAWPDRLAR</sequence>
<dbReference type="InterPro" id="IPR036162">
    <property type="entry name" value="Resolvase-like_N_sf"/>
</dbReference>
<evidence type="ECO:0000259" key="3">
    <source>
        <dbReference type="PROSITE" id="PS51737"/>
    </source>
</evidence>
<feature type="domain" description="Recombinase" evidence="3">
    <location>
        <begin position="204"/>
        <end position="323"/>
    </location>
</feature>
<dbReference type="Pfam" id="PF13408">
    <property type="entry name" value="Zn_ribbon_recom"/>
    <property type="match status" value="1"/>
</dbReference>
<dbReference type="InterPro" id="IPR025827">
    <property type="entry name" value="Zn_ribbon_recom_dom"/>
</dbReference>
<dbReference type="Gene3D" id="3.90.1750.20">
    <property type="entry name" value="Putative Large Serine Recombinase, Chain B, Domain 2"/>
    <property type="match status" value="1"/>
</dbReference>
<dbReference type="CDD" id="cd00338">
    <property type="entry name" value="Ser_Recombinase"/>
    <property type="match status" value="1"/>
</dbReference>
<gene>
    <name evidence="4" type="ORF">ACFFF7_12675</name>
</gene>
<dbReference type="Proteomes" id="UP001589943">
    <property type="component" value="Unassembled WGS sequence"/>
</dbReference>
<dbReference type="EMBL" id="JBHLTL010000006">
    <property type="protein sequence ID" value="MFC0590271.1"/>
    <property type="molecule type" value="Genomic_DNA"/>
</dbReference>
<keyword evidence="5" id="KW-1185">Reference proteome</keyword>
<dbReference type="PROSITE" id="PS51737">
    <property type="entry name" value="RECOMBINASE_DNA_BIND"/>
    <property type="match status" value="1"/>
</dbReference>
<keyword evidence="1" id="KW-0238">DNA-binding</keyword>
<accession>A0ABV6PKA4</accession>
<comment type="caution">
    <text evidence="4">The sequence shown here is derived from an EMBL/GenBank/DDBJ whole genome shotgun (WGS) entry which is preliminary data.</text>
</comment>
<dbReference type="RefSeq" id="WP_379481717.1">
    <property type="nucleotide sequence ID" value="NZ_JBHLTL010000006.1"/>
</dbReference>